<evidence type="ECO:0000313" key="3">
    <source>
        <dbReference type="Proteomes" id="UP000216991"/>
    </source>
</evidence>
<reference evidence="2 3" key="1">
    <citation type="submission" date="2017-07" db="EMBL/GenBank/DDBJ databases">
        <title>Sandarakinorhabdus cyanobacteriorum sp. nov., a novel bacterium isolated from cyanobacterial aggregates in a eutrophic lake.</title>
        <authorList>
            <person name="Cai H."/>
        </authorList>
    </citation>
    <scope>NUCLEOTIDE SEQUENCE [LARGE SCALE GENOMIC DNA]</scope>
    <source>
        <strain evidence="2 3">TH057</strain>
    </source>
</reference>
<dbReference type="SUPFAM" id="SSF53335">
    <property type="entry name" value="S-adenosyl-L-methionine-dependent methyltransferases"/>
    <property type="match status" value="1"/>
</dbReference>
<dbReference type="OrthoDB" id="428497at2"/>
<organism evidence="2 3">
    <name type="scientific">Sandarakinorhabdus cyanobacteriorum</name>
    <dbReference type="NCBI Taxonomy" id="1981098"/>
    <lineage>
        <taxon>Bacteria</taxon>
        <taxon>Pseudomonadati</taxon>
        <taxon>Pseudomonadota</taxon>
        <taxon>Alphaproteobacteria</taxon>
        <taxon>Sphingomonadales</taxon>
        <taxon>Sphingosinicellaceae</taxon>
        <taxon>Sandarakinorhabdus</taxon>
    </lineage>
</organism>
<dbReference type="Proteomes" id="UP000216991">
    <property type="component" value="Unassembled WGS sequence"/>
</dbReference>
<evidence type="ECO:0000259" key="1">
    <source>
        <dbReference type="Pfam" id="PF08241"/>
    </source>
</evidence>
<protein>
    <recommendedName>
        <fullName evidence="1">Methyltransferase type 11 domain-containing protein</fullName>
    </recommendedName>
</protein>
<dbReference type="Pfam" id="PF08241">
    <property type="entry name" value="Methyltransf_11"/>
    <property type="match status" value="1"/>
</dbReference>
<accession>A0A255Y5Y8</accession>
<proteinExistence type="predicted"/>
<dbReference type="CDD" id="cd02440">
    <property type="entry name" value="AdoMet_MTases"/>
    <property type="match status" value="1"/>
</dbReference>
<dbReference type="EMBL" id="NOXT01000128">
    <property type="protein sequence ID" value="OYQ23850.1"/>
    <property type="molecule type" value="Genomic_DNA"/>
</dbReference>
<dbReference type="RefSeq" id="WP_094475294.1">
    <property type="nucleotide sequence ID" value="NZ_NOXT01000128.1"/>
</dbReference>
<dbReference type="InterPro" id="IPR013216">
    <property type="entry name" value="Methyltransf_11"/>
</dbReference>
<feature type="domain" description="Methyltransferase type 11" evidence="1">
    <location>
        <begin position="150"/>
        <end position="243"/>
    </location>
</feature>
<keyword evidence="3" id="KW-1185">Reference proteome</keyword>
<dbReference type="Gene3D" id="3.40.50.150">
    <property type="entry name" value="Vaccinia Virus protein VP39"/>
    <property type="match status" value="1"/>
</dbReference>
<sequence>MTATLLPTPATTTRINSRFFDQMVDLLHLGEAAGVVHAVSGFLHAMQSDCDRWPEMIAALRGHRLHQALLEDPYLAHSFTRPRGYAGDAGLIDLIYDREPPPGTSEPGARLFAVTTASLASEAVRQRAHHARALVTAAHARDGRVCVLACGHFREGDALAGLDLRRFTLVDQDEQSLARARAAHGSARLEAANVFAFLRRAALAGERYDLVYTLGLTDYLDDRAMALLHRMIARVLAPDGRAVLANFRPDLACNGWMEAVMDWQLIYRDEADLAGFAGAAGLSATTWTDPTGQIAWSELQPTG</sequence>
<gene>
    <name evidence="2" type="ORF">CHU93_16795</name>
</gene>
<evidence type="ECO:0000313" key="2">
    <source>
        <dbReference type="EMBL" id="OYQ23850.1"/>
    </source>
</evidence>
<comment type="caution">
    <text evidence="2">The sequence shown here is derived from an EMBL/GenBank/DDBJ whole genome shotgun (WGS) entry which is preliminary data.</text>
</comment>
<name>A0A255Y5Y8_9SPHN</name>
<dbReference type="AlphaFoldDB" id="A0A255Y5Y8"/>
<dbReference type="GO" id="GO:0008757">
    <property type="term" value="F:S-adenosylmethionine-dependent methyltransferase activity"/>
    <property type="evidence" value="ECO:0007669"/>
    <property type="project" value="InterPro"/>
</dbReference>
<dbReference type="InterPro" id="IPR029063">
    <property type="entry name" value="SAM-dependent_MTases_sf"/>
</dbReference>